<sequence>MQKQLKKVLWGLGVATPLLMSNPTLAEGRLNIYCTVQNEVCEDVAQRFAKKYDVETSFIHASTGTILGKLKAEKDNPQADVWYGGTIEPHFQAADLGLLEPFRPANQANILPQFKNLTASKKGEYTSIIYMLVLGMGVNTEKLKTLGLEMPKTWDDLLNPKLQGEIQIPDPRSSGTTFTVMATLISLWGEEKAFEYLKKLDANISQYPKSNLVTSNLVRGEIAESIGFIHAYTTEKEKGNPIEYVLPEGKIGYALGGSSIIKNARNLANAKLFADFVLTKEVQELTWRDHGLYQMPTVINAEASSKLPKPETLNLVEYDFEKFGSSEEGKRLINKWVEEVKLADKLTK</sequence>
<dbReference type="SUPFAM" id="SSF53850">
    <property type="entry name" value="Periplasmic binding protein-like II"/>
    <property type="match status" value="1"/>
</dbReference>
<evidence type="ECO:0000313" key="3">
    <source>
        <dbReference type="EMBL" id="AWI51455.1"/>
    </source>
</evidence>
<dbReference type="GO" id="GO:0030288">
    <property type="term" value="C:outer membrane-bounded periplasmic space"/>
    <property type="evidence" value="ECO:0007669"/>
    <property type="project" value="TreeGrafter"/>
</dbReference>
<dbReference type="EMBL" id="CP029206">
    <property type="protein sequence ID" value="AWI51455.1"/>
    <property type="molecule type" value="Genomic_DNA"/>
</dbReference>
<evidence type="ECO:0000256" key="2">
    <source>
        <dbReference type="SAM" id="SignalP"/>
    </source>
</evidence>
<dbReference type="CDD" id="cd13544">
    <property type="entry name" value="PBP2_Fbp_like_1"/>
    <property type="match status" value="1"/>
</dbReference>
<gene>
    <name evidence="3" type="ORF">DDU33_08170</name>
</gene>
<evidence type="ECO:0000313" key="4">
    <source>
        <dbReference type="Proteomes" id="UP000244920"/>
    </source>
</evidence>
<feature type="signal peptide" evidence="2">
    <location>
        <begin position="1"/>
        <end position="26"/>
    </location>
</feature>
<proteinExistence type="predicted"/>
<dbReference type="Gene3D" id="3.40.190.10">
    <property type="entry name" value="Periplasmic binding protein-like II"/>
    <property type="match status" value="2"/>
</dbReference>
<evidence type="ECO:0008006" key="5">
    <source>
        <dbReference type="Google" id="ProtNLM"/>
    </source>
</evidence>
<reference evidence="4" key="1">
    <citation type="submission" date="2018-05" db="EMBL/GenBank/DDBJ databases">
        <title>Complete genome sequence of Actinobacillus porcitonsillarum reference strain 9953L55 (CCUG 46996).</title>
        <authorList>
            <person name="Dona V."/>
            <person name="Perreten V."/>
        </authorList>
    </citation>
    <scope>NUCLEOTIDE SEQUENCE [LARGE SCALE GENOMIC DNA]</scope>
    <source>
        <strain evidence="4">9953L55</strain>
    </source>
</reference>
<dbReference type="InterPro" id="IPR026045">
    <property type="entry name" value="Ferric-bd"/>
</dbReference>
<accession>A0A2U8FKE4</accession>
<name>A0A2U8FKE4_9PAST</name>
<dbReference type="GO" id="GO:0030975">
    <property type="term" value="F:thiamine binding"/>
    <property type="evidence" value="ECO:0007669"/>
    <property type="project" value="TreeGrafter"/>
</dbReference>
<dbReference type="KEGG" id="apor:DDU33_08170"/>
<evidence type="ECO:0000256" key="1">
    <source>
        <dbReference type="ARBA" id="ARBA00022729"/>
    </source>
</evidence>
<keyword evidence="1 2" id="KW-0732">Signal</keyword>
<dbReference type="PIRSF" id="PIRSF002825">
    <property type="entry name" value="CfbpA"/>
    <property type="match status" value="1"/>
</dbReference>
<organism evidence="3 4">
    <name type="scientific">Actinobacillus porcitonsillarum</name>
    <dbReference type="NCBI Taxonomy" id="189834"/>
    <lineage>
        <taxon>Bacteria</taxon>
        <taxon>Pseudomonadati</taxon>
        <taxon>Pseudomonadota</taxon>
        <taxon>Gammaproteobacteria</taxon>
        <taxon>Pasteurellales</taxon>
        <taxon>Pasteurellaceae</taxon>
        <taxon>Actinobacillus</taxon>
    </lineage>
</organism>
<dbReference type="AlphaFoldDB" id="A0A2U8FKE4"/>
<dbReference type="Proteomes" id="UP000244920">
    <property type="component" value="Chromosome"/>
</dbReference>
<feature type="chain" id="PRO_5015863597" description="Iron ABC transporter substrate-binding protein" evidence="2">
    <location>
        <begin position="27"/>
        <end position="348"/>
    </location>
</feature>
<keyword evidence="4" id="KW-1185">Reference proteome</keyword>
<dbReference type="RefSeq" id="WP_108924628.1">
    <property type="nucleotide sequence ID" value="NZ_CP029206.1"/>
</dbReference>
<dbReference type="PANTHER" id="PTHR30006:SF2">
    <property type="entry name" value="ABC TRANSPORTER SUBSTRATE-BINDING PROTEIN"/>
    <property type="match status" value="1"/>
</dbReference>
<dbReference type="GO" id="GO:0015888">
    <property type="term" value="P:thiamine transport"/>
    <property type="evidence" value="ECO:0007669"/>
    <property type="project" value="TreeGrafter"/>
</dbReference>
<dbReference type="Pfam" id="PF13343">
    <property type="entry name" value="SBP_bac_6"/>
    <property type="match status" value="1"/>
</dbReference>
<dbReference type="PANTHER" id="PTHR30006">
    <property type="entry name" value="THIAMINE-BINDING PERIPLASMIC PROTEIN-RELATED"/>
    <property type="match status" value="1"/>
</dbReference>
<dbReference type="GO" id="GO:0030976">
    <property type="term" value="F:thiamine pyrophosphate binding"/>
    <property type="evidence" value="ECO:0007669"/>
    <property type="project" value="TreeGrafter"/>
</dbReference>
<protein>
    <recommendedName>
        <fullName evidence="5">Iron ABC transporter substrate-binding protein</fullName>
    </recommendedName>
</protein>